<evidence type="ECO:0000256" key="1">
    <source>
        <dbReference type="SAM" id="SignalP"/>
    </source>
</evidence>
<evidence type="ECO:0000313" key="3">
    <source>
        <dbReference type="EMBL" id="RXK57711.1"/>
    </source>
</evidence>
<dbReference type="OrthoDB" id="1442122at2"/>
<name>A0A4Q1CE58_9BACT</name>
<dbReference type="Pfam" id="PF14534">
    <property type="entry name" value="DUF4440"/>
    <property type="match status" value="1"/>
</dbReference>
<comment type="caution">
    <text evidence="3">The sequence shown here is derived from an EMBL/GenBank/DDBJ whole genome shotgun (WGS) entry which is preliminary data.</text>
</comment>
<dbReference type="AlphaFoldDB" id="A0A4Q1CE58"/>
<accession>A0A4Q1CE58</accession>
<keyword evidence="1" id="KW-0732">Signal</keyword>
<reference evidence="3 4" key="1">
    <citation type="submission" date="2019-01" db="EMBL/GenBank/DDBJ databases">
        <title>Lacibacter sp. strain TTM-7.</title>
        <authorList>
            <person name="Chen W.-M."/>
        </authorList>
    </citation>
    <scope>NUCLEOTIDE SEQUENCE [LARGE SCALE GENOMIC DNA]</scope>
    <source>
        <strain evidence="3 4">TTM-7</strain>
    </source>
</reference>
<proteinExistence type="predicted"/>
<dbReference type="Gene3D" id="3.10.450.50">
    <property type="match status" value="1"/>
</dbReference>
<dbReference type="InterPro" id="IPR027843">
    <property type="entry name" value="DUF4440"/>
</dbReference>
<feature type="chain" id="PRO_5020876097" evidence="1">
    <location>
        <begin position="21"/>
        <end position="147"/>
    </location>
</feature>
<dbReference type="Proteomes" id="UP000290204">
    <property type="component" value="Unassembled WGS sequence"/>
</dbReference>
<dbReference type="SUPFAM" id="SSF54427">
    <property type="entry name" value="NTF2-like"/>
    <property type="match status" value="1"/>
</dbReference>
<evidence type="ECO:0000259" key="2">
    <source>
        <dbReference type="Pfam" id="PF14534"/>
    </source>
</evidence>
<sequence>MKRKTLFVLALLLFSLSSFAQKNDEALLRKLEDKEREAILKSDTTVLAEVMSKKIVVQNPENAIVGFQQIMERIRQGKINYTSFERKIENISFVNGMAVVMGLETLIPQAGSQNAGKTVKRRFTNIWTKEKGDWKLTARQATIVSIN</sequence>
<feature type="domain" description="DUF4440" evidence="2">
    <location>
        <begin position="28"/>
        <end position="136"/>
    </location>
</feature>
<keyword evidence="4" id="KW-1185">Reference proteome</keyword>
<organism evidence="3 4">
    <name type="scientific">Lacibacter luteus</name>
    <dbReference type="NCBI Taxonomy" id="2508719"/>
    <lineage>
        <taxon>Bacteria</taxon>
        <taxon>Pseudomonadati</taxon>
        <taxon>Bacteroidota</taxon>
        <taxon>Chitinophagia</taxon>
        <taxon>Chitinophagales</taxon>
        <taxon>Chitinophagaceae</taxon>
        <taxon>Lacibacter</taxon>
    </lineage>
</organism>
<protein>
    <submittedName>
        <fullName evidence="3">Nuclear transport factor 2 family protein</fullName>
    </submittedName>
</protein>
<dbReference type="RefSeq" id="WP_129132635.1">
    <property type="nucleotide sequence ID" value="NZ_SDHW01000008.1"/>
</dbReference>
<feature type="signal peptide" evidence="1">
    <location>
        <begin position="1"/>
        <end position="20"/>
    </location>
</feature>
<gene>
    <name evidence="3" type="ORF">ESA94_19490</name>
</gene>
<dbReference type="EMBL" id="SDHW01000008">
    <property type="protein sequence ID" value="RXK57711.1"/>
    <property type="molecule type" value="Genomic_DNA"/>
</dbReference>
<dbReference type="InterPro" id="IPR032710">
    <property type="entry name" value="NTF2-like_dom_sf"/>
</dbReference>
<evidence type="ECO:0000313" key="4">
    <source>
        <dbReference type="Proteomes" id="UP000290204"/>
    </source>
</evidence>